<proteinExistence type="inferred from homology"/>
<protein>
    <recommendedName>
        <fullName evidence="5 7">Adenylate kinase</fullName>
        <shortName evidence="5">AK</shortName>
        <ecNumber evidence="5 7">2.7.4.3</ecNumber>
    </recommendedName>
    <alternativeName>
        <fullName evidence="5">ATP-AMP transphosphorylase</fullName>
    </alternativeName>
    <alternativeName>
        <fullName evidence="5">ATP:AMP phosphotransferase</fullName>
    </alternativeName>
    <alternativeName>
        <fullName evidence="5">Adenylate monophosphate kinase</fullName>
    </alternativeName>
</protein>
<keyword evidence="1 5" id="KW-0808">Transferase</keyword>
<evidence type="ECO:0000256" key="7">
    <source>
        <dbReference type="RuleBase" id="RU003331"/>
    </source>
</evidence>
<comment type="similarity">
    <text evidence="5 6">Belongs to the adenylate kinase family.</text>
</comment>
<keyword evidence="4 5" id="KW-0418">Kinase</keyword>
<keyword evidence="2 5" id="KW-0545">Nucleotide biosynthesis</keyword>
<evidence type="ECO:0000256" key="1">
    <source>
        <dbReference type="ARBA" id="ARBA00022679"/>
    </source>
</evidence>
<dbReference type="GO" id="GO:0016301">
    <property type="term" value="F:kinase activity"/>
    <property type="evidence" value="ECO:0007669"/>
    <property type="project" value="UniProtKB-KW"/>
</dbReference>
<keyword evidence="5" id="KW-0963">Cytoplasm</keyword>
<accession>A0ABV9TS65</accession>
<evidence type="ECO:0000256" key="4">
    <source>
        <dbReference type="ARBA" id="ARBA00022777"/>
    </source>
</evidence>
<feature type="binding site" evidence="5">
    <location>
        <position position="95"/>
    </location>
    <ligand>
        <name>AMP</name>
        <dbReference type="ChEBI" id="CHEBI:456215"/>
    </ligand>
</feature>
<comment type="catalytic activity">
    <reaction evidence="5 7">
        <text>AMP + ATP = 2 ADP</text>
        <dbReference type="Rhea" id="RHEA:12973"/>
        <dbReference type="ChEBI" id="CHEBI:30616"/>
        <dbReference type="ChEBI" id="CHEBI:456215"/>
        <dbReference type="ChEBI" id="CHEBI:456216"/>
        <dbReference type="EC" id="2.7.4.3"/>
    </reaction>
</comment>
<dbReference type="Proteomes" id="UP001595872">
    <property type="component" value="Unassembled WGS sequence"/>
</dbReference>
<dbReference type="Pfam" id="PF00406">
    <property type="entry name" value="ADK"/>
    <property type="match status" value="1"/>
</dbReference>
<evidence type="ECO:0000256" key="6">
    <source>
        <dbReference type="RuleBase" id="RU003330"/>
    </source>
</evidence>
<name>A0ABV9TS65_9ACTN</name>
<reference evidence="9" key="1">
    <citation type="journal article" date="2019" name="Int. J. Syst. Evol. Microbiol.">
        <title>The Global Catalogue of Microorganisms (GCM) 10K type strain sequencing project: providing services to taxonomists for standard genome sequencing and annotation.</title>
        <authorList>
            <consortium name="The Broad Institute Genomics Platform"/>
            <consortium name="The Broad Institute Genome Sequencing Center for Infectious Disease"/>
            <person name="Wu L."/>
            <person name="Ma J."/>
        </authorList>
    </citation>
    <scope>NUCLEOTIDE SEQUENCE [LARGE SCALE GENOMIC DNA]</scope>
    <source>
        <strain evidence="9">KLKA75</strain>
    </source>
</reference>
<keyword evidence="5 7" id="KW-0067">ATP-binding</keyword>
<dbReference type="PANTHER" id="PTHR23359">
    <property type="entry name" value="NUCLEOTIDE KINASE"/>
    <property type="match status" value="1"/>
</dbReference>
<feature type="binding site" evidence="5">
    <location>
        <position position="163"/>
    </location>
    <ligand>
        <name>AMP</name>
        <dbReference type="ChEBI" id="CHEBI:456215"/>
    </ligand>
</feature>
<dbReference type="EC" id="2.7.4.3" evidence="5 7"/>
<comment type="domain">
    <text evidence="5">Consists of three domains, a large central CORE domain and two small peripheral domains, NMPbind and LID, which undergo movements during catalysis. The LID domain closes over the site of phosphoryl transfer upon ATP binding. Assembling and dissambling the active center during each catalytic cycle provides an effective means to prevent ATP hydrolysis.</text>
</comment>
<comment type="subcellular location">
    <subcellularLocation>
        <location evidence="5 7">Cytoplasm</location>
    </subcellularLocation>
</comment>
<dbReference type="RefSeq" id="WP_378253760.1">
    <property type="nucleotide sequence ID" value="NZ_JBHSIT010000002.1"/>
</dbReference>
<gene>
    <name evidence="5" type="primary">adk</name>
    <name evidence="8" type="ORF">ACFPCY_06335</name>
</gene>
<feature type="binding site" evidence="5">
    <location>
        <position position="202"/>
    </location>
    <ligand>
        <name>ATP</name>
        <dbReference type="ChEBI" id="CHEBI:30616"/>
    </ligand>
</feature>
<evidence type="ECO:0000256" key="3">
    <source>
        <dbReference type="ARBA" id="ARBA00022741"/>
    </source>
</evidence>
<evidence type="ECO:0000256" key="5">
    <source>
        <dbReference type="HAMAP-Rule" id="MF_00235"/>
    </source>
</evidence>
<dbReference type="SUPFAM" id="SSF52540">
    <property type="entry name" value="P-loop containing nucleoside triphosphate hydrolases"/>
    <property type="match status" value="1"/>
</dbReference>
<dbReference type="PRINTS" id="PR00094">
    <property type="entry name" value="ADENYLTKNASE"/>
</dbReference>
<comment type="function">
    <text evidence="5">Catalyzes the reversible transfer of the terminal phosphate group between ATP and AMP. Plays an important role in cellular energy homeostasis and in adenine nucleotide metabolism.</text>
</comment>
<evidence type="ECO:0000256" key="2">
    <source>
        <dbReference type="ARBA" id="ARBA00022727"/>
    </source>
</evidence>
<feature type="binding site" evidence="5">
    <location>
        <position position="39"/>
    </location>
    <ligand>
        <name>AMP</name>
        <dbReference type="ChEBI" id="CHEBI:456215"/>
    </ligand>
</feature>
<dbReference type="Gene3D" id="3.40.50.300">
    <property type="entry name" value="P-loop containing nucleotide triphosphate hydrolases"/>
    <property type="match status" value="1"/>
</dbReference>
<keyword evidence="9" id="KW-1185">Reference proteome</keyword>
<evidence type="ECO:0000313" key="8">
    <source>
        <dbReference type="EMBL" id="MFC4906927.1"/>
    </source>
</evidence>
<keyword evidence="3 5" id="KW-0547">Nucleotide-binding</keyword>
<dbReference type="HAMAP" id="MF_00235">
    <property type="entry name" value="Adenylate_kinase_Adk"/>
    <property type="match status" value="1"/>
</dbReference>
<dbReference type="InterPro" id="IPR000850">
    <property type="entry name" value="Adenylat/UMP-CMP_kin"/>
</dbReference>
<comment type="caution">
    <text evidence="8">The sequence shown here is derived from an EMBL/GenBank/DDBJ whole genome shotgun (WGS) entry which is preliminary data.</text>
</comment>
<feature type="binding site" evidence="5">
    <location>
        <position position="131"/>
    </location>
    <ligand>
        <name>ATP</name>
        <dbReference type="ChEBI" id="CHEBI:30616"/>
    </ligand>
</feature>
<comment type="caution">
    <text evidence="5">Lacks conserved residue(s) required for the propagation of feature annotation.</text>
</comment>
<dbReference type="CDD" id="cd01428">
    <property type="entry name" value="ADK"/>
    <property type="match status" value="1"/>
</dbReference>
<feature type="region of interest" description="NMP" evidence="5">
    <location>
        <begin position="33"/>
        <end position="62"/>
    </location>
</feature>
<comment type="subunit">
    <text evidence="5 7">Monomer.</text>
</comment>
<comment type="pathway">
    <text evidence="5">Purine metabolism; AMP biosynthesis via salvage pathway; AMP from ADP: step 1/1.</text>
</comment>
<dbReference type="EMBL" id="JBHSIT010000002">
    <property type="protein sequence ID" value="MFC4906927.1"/>
    <property type="molecule type" value="Genomic_DNA"/>
</dbReference>
<sequence length="220" mass="24410">MTELCIFVIAAPVMGKERPAALLASQLSLPRFSAGDAFRVNFRDRTDLWWQAKAYLDRGEAIADEVMVAMVGEQLALDGVRDGFVLDGFPCTVPQAHAFNQMLAAEFGVGLDLVLRPVVDYEQVLRQWSGRRSCGECHRLWHVDDDDVQDGLCGDCGSTLYQRDDDKEEAVRPLLHSHQEWSAALARIYADETVVLDFDATGTAEEAAHQALQAIQQSPM</sequence>
<organism evidence="8 9">
    <name type="scientific">Actinomadura gamaensis</name>
    <dbReference type="NCBI Taxonomy" id="1763541"/>
    <lineage>
        <taxon>Bacteria</taxon>
        <taxon>Bacillati</taxon>
        <taxon>Actinomycetota</taxon>
        <taxon>Actinomycetes</taxon>
        <taxon>Streptosporangiales</taxon>
        <taxon>Thermomonosporaceae</taxon>
        <taxon>Actinomadura</taxon>
    </lineage>
</organism>
<dbReference type="InterPro" id="IPR027417">
    <property type="entry name" value="P-loop_NTPase"/>
</dbReference>
<evidence type="ECO:0000313" key="9">
    <source>
        <dbReference type="Proteomes" id="UP001595872"/>
    </source>
</evidence>